<dbReference type="CDD" id="cd10549">
    <property type="entry name" value="MtMvhB_like"/>
    <property type="match status" value="2"/>
</dbReference>
<organism evidence="2">
    <name type="scientific">Geoglobus ahangari</name>
    <dbReference type="NCBI Taxonomy" id="113653"/>
    <lineage>
        <taxon>Archaea</taxon>
        <taxon>Methanobacteriati</taxon>
        <taxon>Methanobacteriota</taxon>
        <taxon>Archaeoglobi</taxon>
        <taxon>Archaeoglobales</taxon>
        <taxon>Archaeoglobaceae</taxon>
        <taxon>Geoglobus</taxon>
    </lineage>
</organism>
<proteinExistence type="predicted"/>
<dbReference type="Pfam" id="PF00037">
    <property type="entry name" value="Fer4"/>
    <property type="match status" value="1"/>
</dbReference>
<evidence type="ECO:0000313" key="2">
    <source>
        <dbReference type="EMBL" id="HGE66919.1"/>
    </source>
</evidence>
<dbReference type="PANTHER" id="PTHR43193:SF2">
    <property type="entry name" value="POLYFERREDOXIN PROTEIN FWDF"/>
    <property type="match status" value="1"/>
</dbReference>
<dbReference type="InterPro" id="IPR043256">
    <property type="entry name" value="MvhB-like"/>
</dbReference>
<evidence type="ECO:0000313" key="3">
    <source>
        <dbReference type="EMBL" id="HGU59819.1"/>
    </source>
</evidence>
<dbReference type="AlphaFoldDB" id="A0A7C3YFW3"/>
<feature type="domain" description="4Fe-4S ferredoxin-type" evidence="1">
    <location>
        <begin position="107"/>
        <end position="136"/>
    </location>
</feature>
<dbReference type="PIRSF" id="PIRSF005658">
    <property type="entry name" value="FwdF"/>
    <property type="match status" value="1"/>
</dbReference>
<dbReference type="EMBL" id="DTPI01000033">
    <property type="protein sequence ID" value="HGE66919.1"/>
    <property type="molecule type" value="Genomic_DNA"/>
</dbReference>
<comment type="caution">
    <text evidence="2">The sequence shown here is derived from an EMBL/GenBank/DDBJ whole genome shotgun (WGS) entry which is preliminary data.</text>
</comment>
<dbReference type="InterPro" id="IPR017900">
    <property type="entry name" value="4Fe4S_Fe_S_CS"/>
</dbReference>
<evidence type="ECO:0000259" key="1">
    <source>
        <dbReference type="PROSITE" id="PS51379"/>
    </source>
</evidence>
<protein>
    <submittedName>
        <fullName evidence="2">4Fe-4S dicluster domain-containing protein</fullName>
    </submittedName>
</protein>
<accession>A0A7C3YFW3</accession>
<feature type="domain" description="4Fe-4S ferredoxin-type" evidence="1">
    <location>
        <begin position="228"/>
        <end position="257"/>
    </location>
</feature>
<dbReference type="GO" id="GO:0016491">
    <property type="term" value="F:oxidoreductase activity"/>
    <property type="evidence" value="ECO:0007669"/>
    <property type="project" value="UniProtKB-ARBA"/>
</dbReference>
<feature type="domain" description="4Fe-4S ferredoxin-type" evidence="1">
    <location>
        <begin position="189"/>
        <end position="218"/>
    </location>
</feature>
<gene>
    <name evidence="3" type="ORF">ENT89_06700</name>
    <name evidence="2" type="ORF">ENX77_07405</name>
</gene>
<feature type="domain" description="4Fe-4S ferredoxin-type" evidence="1">
    <location>
        <begin position="297"/>
        <end position="326"/>
    </location>
</feature>
<dbReference type="Gene3D" id="3.30.70.20">
    <property type="match status" value="5"/>
</dbReference>
<name>A0A7C3YFW3_9EURY</name>
<dbReference type="EMBL" id="DTAK01000049">
    <property type="protein sequence ID" value="HGU59819.1"/>
    <property type="molecule type" value="Genomic_DNA"/>
</dbReference>
<dbReference type="PANTHER" id="PTHR43193">
    <property type="match status" value="1"/>
</dbReference>
<reference evidence="2" key="1">
    <citation type="journal article" date="2020" name="mSystems">
        <title>Genome- and Community-Level Interaction Insights into Carbon Utilization and Element Cycling Functions of Hydrothermarchaeota in Hydrothermal Sediment.</title>
        <authorList>
            <person name="Zhou Z."/>
            <person name="Liu Y."/>
            <person name="Xu W."/>
            <person name="Pan J."/>
            <person name="Luo Z.H."/>
            <person name="Li M."/>
        </authorList>
    </citation>
    <scope>NUCLEOTIDE SEQUENCE [LARGE SCALE GENOMIC DNA]</scope>
    <source>
        <strain evidence="3">SpSt-62</strain>
        <strain evidence="2">SpSt-97</strain>
    </source>
</reference>
<dbReference type="InterPro" id="IPR017896">
    <property type="entry name" value="4Fe4S_Fe-S-bd"/>
</dbReference>
<dbReference type="PROSITE" id="PS00198">
    <property type="entry name" value="4FE4S_FER_1"/>
    <property type="match status" value="5"/>
</dbReference>
<dbReference type="PROSITE" id="PS51379">
    <property type="entry name" value="4FE4S_FER_2"/>
    <property type="match status" value="7"/>
</dbReference>
<sequence>MIERDVEMFDTKFKFIQRTKDEIRELIYDYKKCNGCGICVYACPVNAIELGPVHDIAIGLEMPPVTIDHTKCAFCGICFAFCPFNVYEFYINGVKISKDEMPLSPTSFTELIENKCVYCTLCYKACPEKAIMRDVKITRQDIPEKNEGLEGKLTIDREKCNLCGICAEFCEAFKMVEKDPSPEDPMPYEDILFDEEKCDYCKLCEEICPEEAIKVEGKKIEFKLDKVAEIRVDQEKCSHCAYCEAVCPYDAIKTVKPIEGRLYLYEPRMYRCDPVGCSACIKICKHNKVWYVSKEKGRVYFNEDHCIYCGACENSCPYDLIAVERESYYTKEIVTYEPWIESWHSALERIIAKKRTEEPERKFLREREIKITEEVIEKRELDREALKVLEERLSAVEKILKKPYVRRAIEMGNVEAFIKKLKKGS</sequence>
<dbReference type="InterPro" id="IPR052977">
    <property type="entry name" value="Polyferredoxin-like_ET"/>
</dbReference>
<feature type="domain" description="4Fe-4S ferredoxin-type" evidence="1">
    <location>
        <begin position="151"/>
        <end position="181"/>
    </location>
</feature>
<feature type="domain" description="4Fe-4S ferredoxin-type" evidence="1">
    <location>
        <begin position="24"/>
        <end position="53"/>
    </location>
</feature>
<feature type="domain" description="4Fe-4S ferredoxin-type" evidence="1">
    <location>
        <begin position="63"/>
        <end position="92"/>
    </location>
</feature>
<dbReference type="Pfam" id="PF12838">
    <property type="entry name" value="Fer4_7"/>
    <property type="match status" value="3"/>
</dbReference>
<dbReference type="SUPFAM" id="SSF54862">
    <property type="entry name" value="4Fe-4S ferredoxins"/>
    <property type="match status" value="1"/>
</dbReference>